<proteinExistence type="predicted"/>
<dbReference type="Proteomes" id="UP000283269">
    <property type="component" value="Unassembled WGS sequence"/>
</dbReference>
<dbReference type="OrthoDB" id="3262196at2759"/>
<protein>
    <recommendedName>
        <fullName evidence="3">NACHT domain-containing protein</fullName>
    </recommendedName>
</protein>
<accession>A0A409X3L9</accession>
<dbReference type="EMBL" id="NHYD01002726">
    <property type="protein sequence ID" value="PPQ85347.1"/>
    <property type="molecule type" value="Genomic_DNA"/>
</dbReference>
<sequence>MRGNPALPPKLIKVQLHHLVVEPFRKLARSPHLTSAVVVDGLDECEDHAIQMLIVVSIHEAFVIHKLPLRFMIASRPEAHIRDIFDQAHICTVTHRLALDEAFQLPNRDIEKYLCDSFRVIYDSNPKVIAHVMKPWPSQGIIDLVVHKASGQFIYVATILKFVGAEYYRYISQLAIVVEPIPSYATPLANLDYLYFQVLSTHHDLENLPPEVIEDNLGLEEGDLNLILRGLHSMINFPMPEVDTYEGNGESDEERGLRLYHVSFYDYLIDKDRSGRTTSTLECRDRVTLLGFDLVAK</sequence>
<dbReference type="AlphaFoldDB" id="A0A409X3L9"/>
<gene>
    <name evidence="1" type="ORF">CVT25_000638</name>
</gene>
<reference evidence="1 2" key="1">
    <citation type="journal article" date="2018" name="Evol. Lett.">
        <title>Horizontal gene cluster transfer increased hallucinogenic mushroom diversity.</title>
        <authorList>
            <person name="Reynolds H.T."/>
            <person name="Vijayakumar V."/>
            <person name="Gluck-Thaler E."/>
            <person name="Korotkin H.B."/>
            <person name="Matheny P.B."/>
            <person name="Slot J.C."/>
        </authorList>
    </citation>
    <scope>NUCLEOTIDE SEQUENCE [LARGE SCALE GENOMIC DNA]</scope>
    <source>
        <strain evidence="1 2">2631</strain>
    </source>
</reference>
<evidence type="ECO:0000313" key="2">
    <source>
        <dbReference type="Proteomes" id="UP000283269"/>
    </source>
</evidence>
<dbReference type="STRING" id="93625.A0A409X3L9"/>
<comment type="caution">
    <text evidence="1">The sequence shown here is derived from an EMBL/GenBank/DDBJ whole genome shotgun (WGS) entry which is preliminary data.</text>
</comment>
<organism evidence="1 2">
    <name type="scientific">Psilocybe cyanescens</name>
    <dbReference type="NCBI Taxonomy" id="93625"/>
    <lineage>
        <taxon>Eukaryota</taxon>
        <taxon>Fungi</taxon>
        <taxon>Dikarya</taxon>
        <taxon>Basidiomycota</taxon>
        <taxon>Agaricomycotina</taxon>
        <taxon>Agaricomycetes</taxon>
        <taxon>Agaricomycetidae</taxon>
        <taxon>Agaricales</taxon>
        <taxon>Agaricineae</taxon>
        <taxon>Strophariaceae</taxon>
        <taxon>Psilocybe</taxon>
    </lineage>
</organism>
<name>A0A409X3L9_PSICY</name>
<dbReference type="InParanoid" id="A0A409X3L9"/>
<keyword evidence="2" id="KW-1185">Reference proteome</keyword>
<evidence type="ECO:0000313" key="1">
    <source>
        <dbReference type="EMBL" id="PPQ85347.1"/>
    </source>
</evidence>
<evidence type="ECO:0008006" key="3">
    <source>
        <dbReference type="Google" id="ProtNLM"/>
    </source>
</evidence>